<dbReference type="EMBL" id="CP058214">
    <property type="protein sequence ID" value="QPC44106.1"/>
    <property type="molecule type" value="Genomic_DNA"/>
</dbReference>
<evidence type="ECO:0000256" key="1">
    <source>
        <dbReference type="ARBA" id="ARBA00023015"/>
    </source>
</evidence>
<proteinExistence type="predicted"/>
<keyword evidence="7" id="KW-1185">Reference proteome</keyword>
<evidence type="ECO:0000313" key="6">
    <source>
        <dbReference type="EMBL" id="QPC44106.1"/>
    </source>
</evidence>
<evidence type="ECO:0000256" key="3">
    <source>
        <dbReference type="ARBA" id="ARBA00023163"/>
    </source>
</evidence>
<dbReference type="RefSeq" id="WP_213161471.1">
    <property type="nucleotide sequence ID" value="NZ_CP058214.1"/>
</dbReference>
<dbReference type="GO" id="GO:0000976">
    <property type="term" value="F:transcription cis-regulatory region binding"/>
    <property type="evidence" value="ECO:0007669"/>
    <property type="project" value="TreeGrafter"/>
</dbReference>
<dbReference type="SUPFAM" id="SSF48498">
    <property type="entry name" value="Tetracyclin repressor-like, C-terminal domain"/>
    <property type="match status" value="1"/>
</dbReference>
<reference evidence="6 7" key="1">
    <citation type="submission" date="2020-06" db="EMBL/GenBank/DDBJ databases">
        <title>Genome sequence of 2 isolates from Red Sea Mangroves.</title>
        <authorList>
            <person name="Sefrji F."/>
            <person name="Michoud G."/>
            <person name="Merlino G."/>
            <person name="Daffonchio D."/>
        </authorList>
    </citation>
    <scope>NUCLEOTIDE SEQUENCE [LARGE SCALE GENOMIC DNA]</scope>
    <source>
        <strain evidence="6 7">R1DC25</strain>
    </source>
</reference>
<evidence type="ECO:0000313" key="7">
    <source>
        <dbReference type="Proteomes" id="UP000593594"/>
    </source>
</evidence>
<organism evidence="6 7">
    <name type="scientific">Kaustia mangrovi</name>
    <dbReference type="NCBI Taxonomy" id="2593653"/>
    <lineage>
        <taxon>Bacteria</taxon>
        <taxon>Pseudomonadati</taxon>
        <taxon>Pseudomonadota</taxon>
        <taxon>Alphaproteobacteria</taxon>
        <taxon>Hyphomicrobiales</taxon>
        <taxon>Parvibaculaceae</taxon>
        <taxon>Kaustia</taxon>
    </lineage>
</organism>
<keyword evidence="2 4" id="KW-0238">DNA-binding</keyword>
<dbReference type="InterPro" id="IPR036271">
    <property type="entry name" value="Tet_transcr_reg_TetR-rel_C_sf"/>
</dbReference>
<name>A0A7S8C6A7_9HYPH</name>
<dbReference type="PANTHER" id="PTHR30055:SF234">
    <property type="entry name" value="HTH-TYPE TRANSCRIPTIONAL REGULATOR BETI"/>
    <property type="match status" value="1"/>
</dbReference>
<dbReference type="KEGG" id="kmn:HW532_16245"/>
<sequence>MTGLRARKQQARWERILDVAAALFAEKGYRDTHVTDIARRANLSAATVYNYFSTKRNIVLGLAVRHIRQALPERLALLKNPPANPLEAVCAYENLLVVQSTRILTRDCWRVIFGTLYEEPGGEAHRTAMRLNQILHRHYTRMLNAFQRRGRIAADVDTDALASLIVGIGTFHWMNFLADESVTADELKSRVNGQLAIVFRGAAPDPATGREQERAEQWN</sequence>
<dbReference type="Gene3D" id="1.10.357.10">
    <property type="entry name" value="Tetracycline Repressor, domain 2"/>
    <property type="match status" value="1"/>
</dbReference>
<evidence type="ECO:0000256" key="2">
    <source>
        <dbReference type="ARBA" id="ARBA00023125"/>
    </source>
</evidence>
<evidence type="ECO:0000256" key="4">
    <source>
        <dbReference type="PROSITE-ProRule" id="PRU00335"/>
    </source>
</evidence>
<dbReference type="AlphaFoldDB" id="A0A7S8C6A7"/>
<evidence type="ECO:0000259" key="5">
    <source>
        <dbReference type="PROSITE" id="PS50977"/>
    </source>
</evidence>
<keyword evidence="3" id="KW-0804">Transcription</keyword>
<accession>A0A7S8C6A7</accession>
<dbReference type="InterPro" id="IPR009057">
    <property type="entry name" value="Homeodomain-like_sf"/>
</dbReference>
<dbReference type="InterPro" id="IPR050109">
    <property type="entry name" value="HTH-type_TetR-like_transc_reg"/>
</dbReference>
<dbReference type="SUPFAM" id="SSF46689">
    <property type="entry name" value="Homeodomain-like"/>
    <property type="match status" value="1"/>
</dbReference>
<dbReference type="PANTHER" id="PTHR30055">
    <property type="entry name" value="HTH-TYPE TRANSCRIPTIONAL REGULATOR RUTR"/>
    <property type="match status" value="1"/>
</dbReference>
<dbReference type="GO" id="GO:0003700">
    <property type="term" value="F:DNA-binding transcription factor activity"/>
    <property type="evidence" value="ECO:0007669"/>
    <property type="project" value="TreeGrafter"/>
</dbReference>
<gene>
    <name evidence="6" type="ORF">HW532_16245</name>
</gene>
<keyword evidence="1" id="KW-0805">Transcription regulation</keyword>
<dbReference type="PRINTS" id="PR00455">
    <property type="entry name" value="HTHTETR"/>
</dbReference>
<dbReference type="InterPro" id="IPR001647">
    <property type="entry name" value="HTH_TetR"/>
</dbReference>
<feature type="domain" description="HTH tetR-type" evidence="5">
    <location>
        <begin position="10"/>
        <end position="70"/>
    </location>
</feature>
<dbReference type="Pfam" id="PF00440">
    <property type="entry name" value="TetR_N"/>
    <property type="match status" value="1"/>
</dbReference>
<dbReference type="PROSITE" id="PS50977">
    <property type="entry name" value="HTH_TETR_2"/>
    <property type="match status" value="1"/>
</dbReference>
<dbReference type="Proteomes" id="UP000593594">
    <property type="component" value="Chromosome"/>
</dbReference>
<feature type="DNA-binding region" description="H-T-H motif" evidence="4">
    <location>
        <begin position="33"/>
        <end position="52"/>
    </location>
</feature>
<protein>
    <submittedName>
        <fullName evidence="6">TetR/AcrR family transcriptional regulator</fullName>
    </submittedName>
</protein>